<evidence type="ECO:0000256" key="5">
    <source>
        <dbReference type="ARBA" id="ARBA00023004"/>
    </source>
</evidence>
<name>A0A540VL43_9CHLR</name>
<dbReference type="CDD" id="cd11029">
    <property type="entry name" value="CYP107-like"/>
    <property type="match status" value="1"/>
</dbReference>
<dbReference type="Gene3D" id="1.10.630.10">
    <property type="entry name" value="Cytochrome P450"/>
    <property type="match status" value="1"/>
</dbReference>
<dbReference type="OrthoDB" id="9801155at2"/>
<dbReference type="PANTHER" id="PTHR46696">
    <property type="entry name" value="P450, PUTATIVE (EUROFUNG)-RELATED"/>
    <property type="match status" value="1"/>
</dbReference>
<dbReference type="GO" id="GO:0020037">
    <property type="term" value="F:heme binding"/>
    <property type="evidence" value="ECO:0007669"/>
    <property type="project" value="InterPro"/>
</dbReference>
<dbReference type="AlphaFoldDB" id="A0A540VL43"/>
<evidence type="ECO:0000313" key="8">
    <source>
        <dbReference type="EMBL" id="TQE97481.1"/>
    </source>
</evidence>
<organism evidence="8 9">
    <name type="scientific">Litorilinea aerophila</name>
    <dbReference type="NCBI Taxonomy" id="1204385"/>
    <lineage>
        <taxon>Bacteria</taxon>
        <taxon>Bacillati</taxon>
        <taxon>Chloroflexota</taxon>
        <taxon>Caldilineae</taxon>
        <taxon>Caldilineales</taxon>
        <taxon>Caldilineaceae</taxon>
        <taxon>Litorilinea</taxon>
    </lineage>
</organism>
<dbReference type="Pfam" id="PF00067">
    <property type="entry name" value="p450"/>
    <property type="match status" value="1"/>
</dbReference>
<dbReference type="InterPro" id="IPR001128">
    <property type="entry name" value="Cyt_P450"/>
</dbReference>
<dbReference type="EMBL" id="VIGC01000003">
    <property type="protein sequence ID" value="TQE97481.1"/>
    <property type="molecule type" value="Genomic_DNA"/>
</dbReference>
<gene>
    <name evidence="8" type="ORF">FKZ61_03445</name>
</gene>
<comment type="caution">
    <text evidence="8">The sequence shown here is derived from an EMBL/GenBank/DDBJ whole genome shotgun (WGS) entry which is preliminary data.</text>
</comment>
<sequence>MPNPVLPAQPTFNLFGPKFRAEAYAVYAQMREVAPVYRRVHRQDGRATCFFTRYEDAVAVLRDHRRFVKDVRNCLTPEERAQLPPEPELIRLLSHHMLNLDPPDHTRLRALVNKAFTARMVEQLSDRIQQLADRLLDRVQARGTMDLIQDFAFPLPISVIAELLGIPARDRNRFRAWSSALVSPSADSQRNAQKLARSRQSMEDFIHYLGQILEERRHQPQDDLITSLVQAEEAGDVLSQEELYSMILLLTVVGHETTVNLIGNGMLALLSHPSQLALLQEAPTLLPGAVEEMLRYDCPVERAPMRYAAEDLEMHGVRVRRGDAISVVLGSANRDPAIFPQPDRFDITRSPNRHLAFGLGIHYCLGAALARLEGRIAVETLLRRLPNLRLAAPVESLRWRTNPIMRGLQRLPVRWDT</sequence>
<dbReference type="Proteomes" id="UP000317371">
    <property type="component" value="Unassembled WGS sequence"/>
</dbReference>
<dbReference type="GO" id="GO:0016705">
    <property type="term" value="F:oxidoreductase activity, acting on paired donors, with incorporation or reduction of molecular oxygen"/>
    <property type="evidence" value="ECO:0007669"/>
    <property type="project" value="InterPro"/>
</dbReference>
<evidence type="ECO:0000256" key="6">
    <source>
        <dbReference type="ARBA" id="ARBA00023033"/>
    </source>
</evidence>
<protein>
    <submittedName>
        <fullName evidence="8">Cytochrome P450</fullName>
    </submittedName>
</protein>
<dbReference type="RefSeq" id="WP_141608674.1">
    <property type="nucleotide sequence ID" value="NZ_VIGC02000003.1"/>
</dbReference>
<dbReference type="InParanoid" id="A0A540VL43"/>
<accession>A0A540VL43</accession>
<dbReference type="FunFam" id="1.10.630.10:FF:000018">
    <property type="entry name" value="Cytochrome P450 monooxygenase"/>
    <property type="match status" value="1"/>
</dbReference>
<keyword evidence="2 7" id="KW-0349">Heme</keyword>
<dbReference type="PRINTS" id="PR00359">
    <property type="entry name" value="BP450"/>
</dbReference>
<keyword evidence="6 7" id="KW-0503">Monooxygenase</keyword>
<dbReference type="InterPro" id="IPR017972">
    <property type="entry name" value="Cyt_P450_CS"/>
</dbReference>
<evidence type="ECO:0000256" key="4">
    <source>
        <dbReference type="ARBA" id="ARBA00023002"/>
    </source>
</evidence>
<keyword evidence="9" id="KW-1185">Reference proteome</keyword>
<dbReference type="GO" id="GO:0005506">
    <property type="term" value="F:iron ion binding"/>
    <property type="evidence" value="ECO:0007669"/>
    <property type="project" value="InterPro"/>
</dbReference>
<proteinExistence type="inferred from homology"/>
<evidence type="ECO:0000256" key="2">
    <source>
        <dbReference type="ARBA" id="ARBA00022617"/>
    </source>
</evidence>
<keyword evidence="3 7" id="KW-0479">Metal-binding</keyword>
<comment type="similarity">
    <text evidence="1 7">Belongs to the cytochrome P450 family.</text>
</comment>
<dbReference type="PANTHER" id="PTHR46696:SF1">
    <property type="entry name" value="CYTOCHROME P450 YJIB-RELATED"/>
    <property type="match status" value="1"/>
</dbReference>
<dbReference type="InterPro" id="IPR036396">
    <property type="entry name" value="Cyt_P450_sf"/>
</dbReference>
<dbReference type="PROSITE" id="PS00086">
    <property type="entry name" value="CYTOCHROME_P450"/>
    <property type="match status" value="1"/>
</dbReference>
<keyword evidence="5 7" id="KW-0408">Iron</keyword>
<dbReference type="InterPro" id="IPR002397">
    <property type="entry name" value="Cyt_P450_B"/>
</dbReference>
<reference evidence="8 9" key="1">
    <citation type="submission" date="2019-06" db="EMBL/GenBank/DDBJ databases">
        <title>Genome sequence of Litorilinea aerophila BAA-2444.</title>
        <authorList>
            <person name="Maclea K.S."/>
            <person name="Maurais E.G."/>
            <person name="Iannazzi L.C."/>
        </authorList>
    </citation>
    <scope>NUCLEOTIDE SEQUENCE [LARGE SCALE GENOMIC DNA]</scope>
    <source>
        <strain evidence="8 9">ATCC BAA-2444</strain>
    </source>
</reference>
<dbReference type="SUPFAM" id="SSF48264">
    <property type="entry name" value="Cytochrome P450"/>
    <property type="match status" value="1"/>
</dbReference>
<evidence type="ECO:0000256" key="3">
    <source>
        <dbReference type="ARBA" id="ARBA00022723"/>
    </source>
</evidence>
<evidence type="ECO:0000313" key="9">
    <source>
        <dbReference type="Proteomes" id="UP000317371"/>
    </source>
</evidence>
<dbReference type="FunCoup" id="A0A540VL43">
    <property type="interactions" value="93"/>
</dbReference>
<evidence type="ECO:0000256" key="7">
    <source>
        <dbReference type="RuleBase" id="RU000461"/>
    </source>
</evidence>
<keyword evidence="4 7" id="KW-0560">Oxidoreductase</keyword>
<dbReference type="GO" id="GO:0004497">
    <property type="term" value="F:monooxygenase activity"/>
    <property type="evidence" value="ECO:0007669"/>
    <property type="project" value="UniProtKB-KW"/>
</dbReference>
<evidence type="ECO:0000256" key="1">
    <source>
        <dbReference type="ARBA" id="ARBA00010617"/>
    </source>
</evidence>